<dbReference type="Gene3D" id="1.20.1250.20">
    <property type="entry name" value="MFS general substrate transporter like domains"/>
    <property type="match status" value="2"/>
</dbReference>
<evidence type="ECO:0000313" key="8">
    <source>
        <dbReference type="EMBL" id="MDT2735968.1"/>
    </source>
</evidence>
<dbReference type="InterPro" id="IPR020846">
    <property type="entry name" value="MFS_dom"/>
</dbReference>
<feature type="transmembrane region" description="Helical" evidence="6">
    <location>
        <begin position="332"/>
        <end position="350"/>
    </location>
</feature>
<keyword evidence="3 6" id="KW-0812">Transmembrane</keyword>
<dbReference type="InterPro" id="IPR052524">
    <property type="entry name" value="MFS_Cyanate_Porter"/>
</dbReference>
<dbReference type="GO" id="GO:0005886">
    <property type="term" value="C:plasma membrane"/>
    <property type="evidence" value="ECO:0007669"/>
    <property type="project" value="UniProtKB-SubCell"/>
</dbReference>
<dbReference type="SUPFAM" id="SSF103473">
    <property type="entry name" value="MFS general substrate transporter"/>
    <property type="match status" value="1"/>
</dbReference>
<feature type="transmembrane region" description="Helical" evidence="6">
    <location>
        <begin position="238"/>
        <end position="257"/>
    </location>
</feature>
<evidence type="ECO:0000256" key="1">
    <source>
        <dbReference type="ARBA" id="ARBA00004651"/>
    </source>
</evidence>
<feature type="transmembrane region" description="Helical" evidence="6">
    <location>
        <begin position="7"/>
        <end position="28"/>
    </location>
</feature>
<feature type="transmembrane region" description="Helical" evidence="6">
    <location>
        <begin position="72"/>
        <end position="90"/>
    </location>
</feature>
<dbReference type="AlphaFoldDB" id="A0AAE4HZ46"/>
<keyword evidence="4 6" id="KW-1133">Transmembrane helix</keyword>
<evidence type="ECO:0000313" key="9">
    <source>
        <dbReference type="Proteomes" id="UP001180842"/>
    </source>
</evidence>
<dbReference type="InterPro" id="IPR011701">
    <property type="entry name" value="MFS"/>
</dbReference>
<feature type="domain" description="Major facilitator superfamily (MFS) profile" evidence="7">
    <location>
        <begin position="6"/>
        <end position="379"/>
    </location>
</feature>
<gene>
    <name evidence="8" type="ORF">P7H00_02315</name>
</gene>
<evidence type="ECO:0000256" key="2">
    <source>
        <dbReference type="ARBA" id="ARBA00022448"/>
    </source>
</evidence>
<dbReference type="EMBL" id="JARQAI010000002">
    <property type="protein sequence ID" value="MDT2735968.1"/>
    <property type="molecule type" value="Genomic_DNA"/>
</dbReference>
<keyword evidence="5 6" id="KW-0472">Membrane</keyword>
<dbReference type="RefSeq" id="WP_067621646.1">
    <property type="nucleotide sequence ID" value="NZ_BAAAXL010000016.1"/>
</dbReference>
<feature type="transmembrane region" description="Helical" evidence="6">
    <location>
        <begin position="289"/>
        <end position="311"/>
    </location>
</feature>
<proteinExistence type="predicted"/>
<feature type="transmembrane region" description="Helical" evidence="6">
    <location>
        <begin position="126"/>
        <end position="144"/>
    </location>
</feature>
<feature type="transmembrane region" description="Helical" evidence="6">
    <location>
        <begin position="264"/>
        <end position="283"/>
    </location>
</feature>
<evidence type="ECO:0000256" key="6">
    <source>
        <dbReference type="SAM" id="Phobius"/>
    </source>
</evidence>
<accession>A0AAE4HZ46</accession>
<dbReference type="PANTHER" id="PTHR23523">
    <property type="match status" value="1"/>
</dbReference>
<evidence type="ECO:0000256" key="5">
    <source>
        <dbReference type="ARBA" id="ARBA00023136"/>
    </source>
</evidence>
<evidence type="ECO:0000256" key="4">
    <source>
        <dbReference type="ARBA" id="ARBA00022989"/>
    </source>
</evidence>
<feature type="transmembrane region" description="Helical" evidence="6">
    <location>
        <begin position="156"/>
        <end position="176"/>
    </location>
</feature>
<dbReference type="PROSITE" id="PS50850">
    <property type="entry name" value="MFS"/>
    <property type="match status" value="1"/>
</dbReference>
<sequence length="398" mass="43777">MKNRKMIFVVFIVALNLRLGISSIPPLIGLIKRALQLNNFQVSLLTSIPVICMGIMAFGVKRMQQRFGRDRSILFCLLLLAIGMASRIVFTNYWSLILSAIVIGFSIAIIGPLLSGLIKEYFPQQTGLLIGIYSISMGVGSAAASNFSLSLARVSWSFALGSWSILAIIAGIVWSFTMEKKVSQSAAANVSNDFPLKKIQAWKMVLFFGLQSGMFYGVSTWLVELLVQKGIARGEASYYLTLFVIIQMIFSFVIPVLMDHWGSARSWIVICGCLLVMGMGCLFTNTFLLWIIGILIIGFGLGGYFPIAMLLPLQASEDPLEASLWTGMVQSFGYIVGGAIPILLGIFVDIFQTFNVFLYGMIILSSGILLLTIQGRGYENDEKSQSGERDDSTAREVH</sequence>
<name>A0AAE4HZ46_9ENTE</name>
<dbReference type="GO" id="GO:0022857">
    <property type="term" value="F:transmembrane transporter activity"/>
    <property type="evidence" value="ECO:0007669"/>
    <property type="project" value="InterPro"/>
</dbReference>
<comment type="subcellular location">
    <subcellularLocation>
        <location evidence="1">Cell membrane</location>
        <topology evidence="1">Multi-pass membrane protein</topology>
    </subcellularLocation>
</comment>
<reference evidence="8" key="1">
    <citation type="submission" date="2023-03" db="EMBL/GenBank/DDBJ databases">
        <authorList>
            <person name="Shen W."/>
            <person name="Cai J."/>
        </authorList>
    </citation>
    <scope>NUCLEOTIDE SEQUENCE</scope>
    <source>
        <strain evidence="8">P69-2</strain>
    </source>
</reference>
<dbReference type="InterPro" id="IPR036259">
    <property type="entry name" value="MFS_trans_sf"/>
</dbReference>
<evidence type="ECO:0000259" key="7">
    <source>
        <dbReference type="PROSITE" id="PS50850"/>
    </source>
</evidence>
<comment type="caution">
    <text evidence="8">The sequence shown here is derived from an EMBL/GenBank/DDBJ whole genome shotgun (WGS) entry which is preliminary data.</text>
</comment>
<dbReference type="Pfam" id="PF07690">
    <property type="entry name" value="MFS_1"/>
    <property type="match status" value="1"/>
</dbReference>
<evidence type="ECO:0000256" key="3">
    <source>
        <dbReference type="ARBA" id="ARBA00022692"/>
    </source>
</evidence>
<keyword evidence="2" id="KW-0813">Transport</keyword>
<organism evidence="8 9">
    <name type="scientific">Enterococcus pseudoavium</name>
    <dbReference type="NCBI Taxonomy" id="44007"/>
    <lineage>
        <taxon>Bacteria</taxon>
        <taxon>Bacillati</taxon>
        <taxon>Bacillota</taxon>
        <taxon>Bacilli</taxon>
        <taxon>Lactobacillales</taxon>
        <taxon>Enterococcaceae</taxon>
        <taxon>Enterococcus</taxon>
    </lineage>
</organism>
<dbReference type="Proteomes" id="UP001180842">
    <property type="component" value="Unassembled WGS sequence"/>
</dbReference>
<dbReference type="PANTHER" id="PTHR23523:SF2">
    <property type="entry name" value="2-NITROIMIDAZOLE TRANSPORTER"/>
    <property type="match status" value="1"/>
</dbReference>
<protein>
    <submittedName>
        <fullName evidence="8">MFS transporter</fullName>
    </submittedName>
</protein>
<feature type="transmembrane region" description="Helical" evidence="6">
    <location>
        <begin position="96"/>
        <end position="114"/>
    </location>
</feature>
<feature type="transmembrane region" description="Helical" evidence="6">
    <location>
        <begin position="356"/>
        <end position="373"/>
    </location>
</feature>
<feature type="transmembrane region" description="Helical" evidence="6">
    <location>
        <begin position="40"/>
        <end position="60"/>
    </location>
</feature>